<dbReference type="EMBL" id="JAFCMP010000021">
    <property type="protein sequence ID" value="KAG5191331.1"/>
    <property type="molecule type" value="Genomic_DNA"/>
</dbReference>
<dbReference type="AlphaFoldDB" id="A0A835ZCQ3"/>
<dbReference type="InterPro" id="IPR036770">
    <property type="entry name" value="Ankyrin_rpt-contain_sf"/>
</dbReference>
<evidence type="ECO:0000313" key="1">
    <source>
        <dbReference type="EMBL" id="KAG5191331.1"/>
    </source>
</evidence>
<keyword evidence="2" id="KW-1185">Reference proteome</keyword>
<comment type="caution">
    <text evidence="1">The sequence shown here is derived from an EMBL/GenBank/DDBJ whole genome shotgun (WGS) entry which is preliminary data.</text>
</comment>
<dbReference type="Gene3D" id="1.25.40.20">
    <property type="entry name" value="Ankyrin repeat-containing domain"/>
    <property type="match status" value="1"/>
</dbReference>
<gene>
    <name evidence="1" type="ORF">JKP88DRAFT_296247</name>
</gene>
<organism evidence="1 2">
    <name type="scientific">Tribonema minus</name>
    <dbReference type="NCBI Taxonomy" id="303371"/>
    <lineage>
        <taxon>Eukaryota</taxon>
        <taxon>Sar</taxon>
        <taxon>Stramenopiles</taxon>
        <taxon>Ochrophyta</taxon>
        <taxon>PX clade</taxon>
        <taxon>Xanthophyceae</taxon>
        <taxon>Tribonematales</taxon>
        <taxon>Tribonemataceae</taxon>
        <taxon>Tribonema</taxon>
    </lineage>
</organism>
<dbReference type="PANTHER" id="PTHR46586:SF3">
    <property type="entry name" value="ANKYRIN REPEAT-CONTAINING PROTEIN"/>
    <property type="match status" value="1"/>
</dbReference>
<dbReference type="OrthoDB" id="70387at2759"/>
<protein>
    <recommendedName>
        <fullName evidence="3">Ankyrin repeat protein</fullName>
    </recommendedName>
</protein>
<proteinExistence type="predicted"/>
<dbReference type="Proteomes" id="UP000664859">
    <property type="component" value="Unassembled WGS sequence"/>
</dbReference>
<evidence type="ECO:0000313" key="2">
    <source>
        <dbReference type="Proteomes" id="UP000664859"/>
    </source>
</evidence>
<evidence type="ECO:0008006" key="3">
    <source>
        <dbReference type="Google" id="ProtNLM"/>
    </source>
</evidence>
<dbReference type="PANTHER" id="PTHR46586">
    <property type="entry name" value="ANKYRIN REPEAT-CONTAINING PROTEIN"/>
    <property type="match status" value="1"/>
</dbReference>
<dbReference type="SUPFAM" id="SSF48403">
    <property type="entry name" value="Ankyrin repeat"/>
    <property type="match status" value="1"/>
</dbReference>
<accession>A0A835ZCQ3</accession>
<name>A0A835ZCQ3_9STRA</name>
<sequence>MAKKAKSKGDMARAKKNKAAGAVAITLLPATLAIIASFCEPTLLVALVSKQFLERAEENREVMTTCRDIEGPLSLLRWAQDSGCPPQMLARVAAYGGHLQLLRKLFPPTCHMCASSVGAAAARGGHVHILEWIGRRGWDGVCAAAAAEGNWDIVEWALDHDVEPDASVIMAAARAGKVNLISRALSKSTCRLLMTEAYSVCIRRRDLDTFRALTRHDAAVAILRSRQTRTAICLNSFVKMAIAAGRLDAIKWAMANAVATPDLIPSNSSDISWEFVLAAENRGTDVSALTFSDIDDRMNFFMSYVDETLDIGFVEFSINNSIHIPQAVAYNAAKEGRTDVLMWLHETGEKMLRLAIDTNKINIIKWLHARKCPGWDGNLPAMANAYTRDAVRKWLVRNNSRGRRTAKAVRRGKGVTE</sequence>
<dbReference type="InterPro" id="IPR052050">
    <property type="entry name" value="SecEffector_AnkRepeat"/>
</dbReference>
<reference evidence="1" key="1">
    <citation type="submission" date="2021-02" db="EMBL/GenBank/DDBJ databases">
        <title>First Annotated Genome of the Yellow-green Alga Tribonema minus.</title>
        <authorList>
            <person name="Mahan K.M."/>
        </authorList>
    </citation>
    <scope>NUCLEOTIDE SEQUENCE</scope>
    <source>
        <strain evidence="1">UTEX B ZZ1240</strain>
    </source>
</reference>